<reference evidence="1 2" key="1">
    <citation type="journal article" date="2020" name="IScience">
        <title>Genome Sequencing of the Endangered Kingdonia uniflora (Circaeasteraceae, Ranunculales) Reveals Potential Mechanisms of Evolutionary Specialization.</title>
        <authorList>
            <person name="Sun Y."/>
            <person name="Deng T."/>
            <person name="Zhang A."/>
            <person name="Moore M.J."/>
            <person name="Landis J.B."/>
            <person name="Lin N."/>
            <person name="Zhang H."/>
            <person name="Zhang X."/>
            <person name="Huang J."/>
            <person name="Zhang X."/>
            <person name="Sun H."/>
            <person name="Wang H."/>
        </authorList>
    </citation>
    <scope>NUCLEOTIDE SEQUENCE [LARGE SCALE GENOMIC DNA]</scope>
    <source>
        <strain evidence="1">TB1705</strain>
        <tissue evidence="1">Leaf</tissue>
    </source>
</reference>
<keyword evidence="2" id="KW-1185">Reference proteome</keyword>
<dbReference type="Proteomes" id="UP000541444">
    <property type="component" value="Unassembled WGS sequence"/>
</dbReference>
<sequence length="61" mass="7066">MSECSFTYTALLDTLSSGFFFVCFDEGLRTIGTIMETRDWTLSALYLVDSSDSRLENYKWM</sequence>
<name>A0A7J7N706_9MAGN</name>
<dbReference type="AlphaFoldDB" id="A0A7J7N706"/>
<proteinExistence type="predicted"/>
<organism evidence="1 2">
    <name type="scientific">Kingdonia uniflora</name>
    <dbReference type="NCBI Taxonomy" id="39325"/>
    <lineage>
        <taxon>Eukaryota</taxon>
        <taxon>Viridiplantae</taxon>
        <taxon>Streptophyta</taxon>
        <taxon>Embryophyta</taxon>
        <taxon>Tracheophyta</taxon>
        <taxon>Spermatophyta</taxon>
        <taxon>Magnoliopsida</taxon>
        <taxon>Ranunculales</taxon>
        <taxon>Circaeasteraceae</taxon>
        <taxon>Kingdonia</taxon>
    </lineage>
</organism>
<evidence type="ECO:0000313" key="2">
    <source>
        <dbReference type="Proteomes" id="UP000541444"/>
    </source>
</evidence>
<protein>
    <submittedName>
        <fullName evidence="1">Uncharacterized protein</fullName>
    </submittedName>
</protein>
<gene>
    <name evidence="1" type="ORF">GIB67_029101</name>
</gene>
<evidence type="ECO:0000313" key="1">
    <source>
        <dbReference type="EMBL" id="KAF6162832.1"/>
    </source>
</evidence>
<dbReference type="EMBL" id="JACGCM010001011">
    <property type="protein sequence ID" value="KAF6162832.1"/>
    <property type="molecule type" value="Genomic_DNA"/>
</dbReference>
<comment type="caution">
    <text evidence="1">The sequence shown here is derived from an EMBL/GenBank/DDBJ whole genome shotgun (WGS) entry which is preliminary data.</text>
</comment>
<accession>A0A7J7N706</accession>